<dbReference type="GO" id="GO:0001664">
    <property type="term" value="F:G protein-coupled receptor binding"/>
    <property type="evidence" value="ECO:0007669"/>
    <property type="project" value="TreeGrafter"/>
</dbReference>
<dbReference type="InterPro" id="IPR011993">
    <property type="entry name" value="PH-like_dom_sf"/>
</dbReference>
<dbReference type="PROSITE" id="PS00741">
    <property type="entry name" value="DH_1"/>
    <property type="match status" value="1"/>
</dbReference>
<dbReference type="CDD" id="cd23069">
    <property type="entry name" value="PDZ_ARHGEF11-12-like"/>
    <property type="match status" value="1"/>
</dbReference>
<dbReference type="Pfam" id="PF00621">
    <property type="entry name" value="RhoGEF"/>
    <property type="match status" value="1"/>
</dbReference>
<evidence type="ECO:0000313" key="14">
    <source>
        <dbReference type="EMBL" id="NXN08586.1"/>
    </source>
</evidence>
<dbReference type="InterPro" id="IPR044926">
    <property type="entry name" value="RGS_subdomain_2"/>
</dbReference>
<evidence type="ECO:0000313" key="15">
    <source>
        <dbReference type="Proteomes" id="UP000557230"/>
    </source>
</evidence>
<dbReference type="SMART" id="SM00233">
    <property type="entry name" value="PH"/>
    <property type="match status" value="1"/>
</dbReference>
<keyword evidence="5" id="KW-0597">Phosphoprotein</keyword>
<dbReference type="InterPro" id="IPR036034">
    <property type="entry name" value="PDZ_sf"/>
</dbReference>
<dbReference type="SUPFAM" id="SSF50729">
    <property type="entry name" value="PH domain-like"/>
    <property type="match status" value="1"/>
</dbReference>
<feature type="non-terminal residue" evidence="14">
    <location>
        <position position="1"/>
    </location>
</feature>
<evidence type="ECO:0000256" key="9">
    <source>
        <dbReference type="SAM" id="Coils"/>
    </source>
</evidence>
<feature type="region of interest" description="Disordered" evidence="10">
    <location>
        <begin position="1262"/>
        <end position="1298"/>
    </location>
</feature>
<dbReference type="Pfam" id="PF00595">
    <property type="entry name" value="PDZ"/>
    <property type="match status" value="1"/>
</dbReference>
<evidence type="ECO:0000259" key="12">
    <source>
        <dbReference type="PROSITE" id="PS50010"/>
    </source>
</evidence>
<feature type="domain" description="PH" evidence="11">
    <location>
        <begin position="995"/>
        <end position="1108"/>
    </location>
</feature>
<dbReference type="InterPro" id="IPR041020">
    <property type="entry name" value="PH_16"/>
</dbReference>
<dbReference type="Gene3D" id="2.30.29.30">
    <property type="entry name" value="Pleckstrin-homology domain (PH domain)/Phosphotyrosine-binding domain (PTB)"/>
    <property type="match status" value="1"/>
</dbReference>
<dbReference type="SMART" id="SM00228">
    <property type="entry name" value="PDZ"/>
    <property type="match status" value="1"/>
</dbReference>
<accession>A0A7L1G5R5</accession>
<evidence type="ECO:0000256" key="5">
    <source>
        <dbReference type="ARBA" id="ARBA00022553"/>
    </source>
</evidence>
<keyword evidence="3" id="KW-0343">GTPase activation</keyword>
<keyword evidence="15" id="KW-1185">Reference proteome</keyword>
<dbReference type="InterPro" id="IPR036305">
    <property type="entry name" value="RGS_sf"/>
</dbReference>
<dbReference type="GO" id="GO:0005085">
    <property type="term" value="F:guanyl-nucleotide exchange factor activity"/>
    <property type="evidence" value="ECO:0007669"/>
    <property type="project" value="UniProtKB-KW"/>
</dbReference>
<dbReference type="PROSITE" id="PS50106">
    <property type="entry name" value="PDZ"/>
    <property type="match status" value="1"/>
</dbReference>
<keyword evidence="7 9" id="KW-0175">Coiled coil</keyword>
<dbReference type="PROSITE" id="PS50003">
    <property type="entry name" value="PH_DOMAIN"/>
    <property type="match status" value="1"/>
</dbReference>
<dbReference type="SMART" id="SM00325">
    <property type="entry name" value="RhoGEF"/>
    <property type="match status" value="1"/>
</dbReference>
<dbReference type="GO" id="GO:0005737">
    <property type="term" value="C:cytoplasm"/>
    <property type="evidence" value="ECO:0007669"/>
    <property type="project" value="UniProtKB-SubCell"/>
</dbReference>
<dbReference type="SUPFAM" id="SSF48065">
    <property type="entry name" value="DBL homology domain (DH-domain)"/>
    <property type="match status" value="1"/>
</dbReference>
<dbReference type="InterPro" id="IPR015212">
    <property type="entry name" value="RGS-like_dom"/>
</dbReference>
<organism evidence="14 15">
    <name type="scientific">Indicator maculatus</name>
    <name type="common">spotted honeyguide</name>
    <dbReference type="NCBI Taxonomy" id="545262"/>
    <lineage>
        <taxon>Eukaryota</taxon>
        <taxon>Metazoa</taxon>
        <taxon>Chordata</taxon>
        <taxon>Craniata</taxon>
        <taxon>Vertebrata</taxon>
        <taxon>Euteleostomi</taxon>
        <taxon>Archelosauria</taxon>
        <taxon>Archosauria</taxon>
        <taxon>Dinosauria</taxon>
        <taxon>Saurischia</taxon>
        <taxon>Theropoda</taxon>
        <taxon>Coelurosauria</taxon>
        <taxon>Aves</taxon>
        <taxon>Neognathae</taxon>
        <taxon>Neoaves</taxon>
        <taxon>Telluraves</taxon>
        <taxon>Coraciimorphae</taxon>
        <taxon>Piciformes</taxon>
        <taxon>Indicatoridae</taxon>
        <taxon>Indicator</taxon>
    </lineage>
</organism>
<proteinExistence type="predicted"/>
<dbReference type="Pfam" id="PF09128">
    <property type="entry name" value="RGS-like"/>
    <property type="match status" value="1"/>
</dbReference>
<dbReference type="SUPFAM" id="SSF48097">
    <property type="entry name" value="Regulator of G-protein signaling, RGS"/>
    <property type="match status" value="1"/>
</dbReference>
<feature type="region of interest" description="Disordered" evidence="10">
    <location>
        <begin position="1114"/>
        <end position="1154"/>
    </location>
</feature>
<dbReference type="Gene3D" id="1.10.167.10">
    <property type="entry name" value="Regulator of G-protein Signalling 4, domain 2"/>
    <property type="match status" value="1"/>
</dbReference>
<comment type="subcellular location">
    <subcellularLocation>
        <location evidence="2">Cytoplasm</location>
    </subcellularLocation>
    <subcellularLocation>
        <location evidence="1">Membrane</location>
    </subcellularLocation>
</comment>
<dbReference type="InterPro" id="IPR001478">
    <property type="entry name" value="PDZ"/>
</dbReference>
<feature type="domain" description="PDZ" evidence="13">
    <location>
        <begin position="55"/>
        <end position="119"/>
    </location>
</feature>
<feature type="region of interest" description="Disordered" evidence="10">
    <location>
        <begin position="1"/>
        <end position="46"/>
    </location>
</feature>
<name>A0A7L1G5R5_9PICI</name>
<dbReference type="Pfam" id="PF17838">
    <property type="entry name" value="PH_16"/>
    <property type="match status" value="1"/>
</dbReference>
<keyword evidence="4" id="KW-0963">Cytoplasm</keyword>
<dbReference type="FunFam" id="1.20.900.10:FF:000006">
    <property type="entry name" value="Rho guanine nucleotide exchange factor (GEF) 11"/>
    <property type="match status" value="1"/>
</dbReference>
<comment type="caution">
    <text evidence="14">The sequence shown here is derived from an EMBL/GenBank/DDBJ whole genome shotgun (WGS) entry which is preliminary data.</text>
</comment>
<dbReference type="InterPro" id="IPR001849">
    <property type="entry name" value="PH_domain"/>
</dbReference>
<evidence type="ECO:0000259" key="11">
    <source>
        <dbReference type="PROSITE" id="PS50003"/>
    </source>
</evidence>
<evidence type="ECO:0000256" key="10">
    <source>
        <dbReference type="SAM" id="MobiDB-lite"/>
    </source>
</evidence>
<dbReference type="InterPro" id="IPR001331">
    <property type="entry name" value="GDS_CDC24_CS"/>
</dbReference>
<dbReference type="SUPFAM" id="SSF50156">
    <property type="entry name" value="PDZ domain-like"/>
    <property type="match status" value="1"/>
</dbReference>
<feature type="compositionally biased region" description="Polar residues" evidence="10">
    <location>
        <begin position="234"/>
        <end position="259"/>
    </location>
</feature>
<feature type="region of interest" description="Disordered" evidence="10">
    <location>
        <begin position="234"/>
        <end position="322"/>
    </location>
</feature>
<evidence type="ECO:0000259" key="13">
    <source>
        <dbReference type="PROSITE" id="PS50106"/>
    </source>
</evidence>
<evidence type="ECO:0000256" key="2">
    <source>
        <dbReference type="ARBA" id="ARBA00004496"/>
    </source>
</evidence>
<evidence type="ECO:0000256" key="3">
    <source>
        <dbReference type="ARBA" id="ARBA00022468"/>
    </source>
</evidence>
<dbReference type="FunFam" id="2.30.42.10:FF:000033">
    <property type="entry name" value="Rho guanine nucleotide exchange factor (GEF) 11"/>
    <property type="match status" value="1"/>
</dbReference>
<feature type="coiled-coil region" evidence="9">
    <location>
        <begin position="1481"/>
        <end position="1508"/>
    </location>
</feature>
<evidence type="ECO:0000256" key="6">
    <source>
        <dbReference type="ARBA" id="ARBA00022658"/>
    </source>
</evidence>
<evidence type="ECO:0000256" key="7">
    <source>
        <dbReference type="ARBA" id="ARBA00023054"/>
    </source>
</evidence>
<dbReference type="PROSITE" id="PS50010">
    <property type="entry name" value="DH_2"/>
    <property type="match status" value="1"/>
</dbReference>
<gene>
    <name evidence="14" type="primary">Arhgef12</name>
    <name evidence="14" type="ORF">INDMAC_R05005</name>
</gene>
<evidence type="ECO:0000256" key="4">
    <source>
        <dbReference type="ARBA" id="ARBA00022490"/>
    </source>
</evidence>
<dbReference type="Proteomes" id="UP000557230">
    <property type="component" value="Unassembled WGS sequence"/>
</dbReference>
<dbReference type="InterPro" id="IPR000219">
    <property type="entry name" value="DH_dom"/>
</dbReference>
<feature type="region of interest" description="Disordered" evidence="10">
    <location>
        <begin position="1424"/>
        <end position="1450"/>
    </location>
</feature>
<feature type="coiled-coil region" evidence="9">
    <location>
        <begin position="186"/>
        <end position="216"/>
    </location>
</feature>
<evidence type="ECO:0000256" key="8">
    <source>
        <dbReference type="ARBA" id="ARBA00023136"/>
    </source>
</evidence>
<dbReference type="CDD" id="cd00160">
    <property type="entry name" value="RhoGEF"/>
    <property type="match status" value="1"/>
</dbReference>
<dbReference type="FunFam" id="2.30.29.30:FF:000072">
    <property type="entry name" value="Rho guanine nucleotide exchange factor 1"/>
    <property type="match status" value="1"/>
</dbReference>
<dbReference type="InterPro" id="IPR037801">
    <property type="entry name" value="ARHGEF12_PH"/>
</dbReference>
<sequence>RHGSILSRESPADKKQKVERCSSTHDFDPTDSSSKKTKSSSEESRSETYGLVQRCVVIQRDENGFGLTVSGDNPVFVQSVKEDGAAMRAGVQTGDRIIKVNGTLVTHSNHLEVVKLIKSGSYVALTVQGRPPGSPQIPLVDSEVDLAAFGHMSPIMTSPHSPGTAGSAERITSPVLVGEENNIVHNQKVEILRKMLQKEQERLQSLQEEYSRSHTTRLLKEIQETKKHIPQLQEQLSKATGSAQDGVLSSRSVTESLQISEVEAESGDCVSKLDYSGDSPSRPNSDIADSPRSGLKEQIYPDESPEKTEVQDTDCQSSVGSPLSRVGPQIIGAEDDDFDTEQEQINGQCSCFQNIELLKSRPAHLAVLLHHVVSQFDPAALLCYLYTDLYKQTNSKETRRVFLEFYQFFLDRAANLKVPVPEEISLELDRRRPELLPEELHRQFIQTMQDKVCPEVQRNLEDFRQKRSMGLTLAEGELSRLDAERVRDRNAVEKERACAEQIIAKIEEGFCVSLPLVSSTMQYVILTYMKHLGVKVKEPRNLEQKRGRIGFLPKIKQSIKKEKEGEEKGKRRGFPNILGPPRRPSRHDSSAIGRAMEMQKPRHPKHLTTAASLSPEPPDPGKMRQSGSSSDGTDAPYPPANPMSPLAVGPFSSPEGSKDSEAGLKPPGEAPPANDSMDGTPRTPNNTFEFPSPLENLQEEEGESERVVDMGTPKPFRKTDSVGFADVQSEDELCDFDMDMDPPNWQQLVSREVLMGLKPYEIKRQEVINELFYTERAHVRTLKVLHNVFYQRVTREGILNSSDKRKIFSNLEDILGLHVALNDQMKAVRKRNETSVIDEIGEDLLSWFSGPAEEKLKHATATFCSNQPFALEVIKSRQKKDSRFQTFVQDAESNPLCRRLQLKDIIPKEMQRLTKYPLLLDNIAKYTELPEEKEKVKKAADHCRQILNHVNQAVKESENKQHLEDYQRRLDLSYLKQSEDPMMDEFRNLDLTKRKMLHEGPLTWKVNRDKTIDLYTLLLEDILVLLQKQDDKLVLKCHSKILASTADSKHTFSPIIKLNTVLVRQVATDNKAFFVISMSENGAHIYELVAQTVSEKNVWQDLIAQMAGTVKMGSSRRVIPLPQSGPGEEEREEEEQQKLKEQHDIPTSSLQSPDKDLGLESPLILNAQSSSPIMSEKSKVESLLVSERQFDKVQQADLTLKDPSACFEHTASSLPSVAEGQWALDALRNLGLLKQLLVQQFGFAEKGTHEDWQRFPRFRTVSQEAQTESGNEPGLQHSDNNKLHQPGADRTLPRTGTNGATAAYGLRTSADSPASGDAMQLVGREPTPGSTLAIDHMGLNLEMATTELEGVGADESGEHFFDAREAHSDENPSESELMERKEEEDVQIRISGNYLILDGYGTVQESSTDEEVSSLVLQCTAGGHSSLDSAQQQPLSPRDTQSDGGSSPFAEEMMASRWGGVEESCSFVASPHFSLESRLQMMQYIQKIEDDLEKLKEVEEDYTILRRQGLAGSASTGEHSGMQ</sequence>
<feature type="compositionally biased region" description="Basic and acidic residues" evidence="10">
    <location>
        <begin position="10"/>
        <end position="28"/>
    </location>
</feature>
<dbReference type="Gene3D" id="1.20.900.10">
    <property type="entry name" value="Dbl homology (DH) domain"/>
    <property type="match status" value="1"/>
</dbReference>
<dbReference type="OrthoDB" id="2272012at2759"/>
<feature type="domain" description="DH" evidence="12">
    <location>
        <begin position="763"/>
        <end position="953"/>
    </location>
</feature>
<dbReference type="InterPro" id="IPR035899">
    <property type="entry name" value="DBL_dom_sf"/>
</dbReference>
<dbReference type="Gene3D" id="2.30.42.10">
    <property type="match status" value="1"/>
</dbReference>
<dbReference type="CDD" id="cd13390">
    <property type="entry name" value="PH_LARG"/>
    <property type="match status" value="1"/>
</dbReference>
<protein>
    <submittedName>
        <fullName evidence="14">ARHGC factor</fullName>
    </submittedName>
</protein>
<keyword evidence="6" id="KW-0344">Guanine-nucleotide releasing factor</keyword>
<feature type="region of interest" description="Disordered" evidence="10">
    <location>
        <begin position="545"/>
        <end position="720"/>
    </location>
</feature>
<feature type="compositionally biased region" description="Polar residues" evidence="10">
    <location>
        <begin position="1426"/>
        <end position="1445"/>
    </location>
</feature>
<dbReference type="PANTHER" id="PTHR45872:SF3">
    <property type="entry name" value="RHO GUANINE NUCLEOTIDE EXCHANGE FACTOR 12"/>
    <property type="match status" value="1"/>
</dbReference>
<dbReference type="GO" id="GO:0016020">
    <property type="term" value="C:membrane"/>
    <property type="evidence" value="ECO:0007669"/>
    <property type="project" value="UniProtKB-SubCell"/>
</dbReference>
<keyword evidence="8" id="KW-0472">Membrane</keyword>
<dbReference type="GO" id="GO:0007266">
    <property type="term" value="P:Rho protein signal transduction"/>
    <property type="evidence" value="ECO:0007669"/>
    <property type="project" value="InterPro"/>
</dbReference>
<reference evidence="14 15" key="1">
    <citation type="submission" date="2019-09" db="EMBL/GenBank/DDBJ databases">
        <title>Bird 10,000 Genomes (B10K) Project - Family phase.</title>
        <authorList>
            <person name="Zhang G."/>
        </authorList>
    </citation>
    <scope>NUCLEOTIDE SEQUENCE [LARGE SCALE GENOMIC DNA]</scope>
    <source>
        <strain evidence="14">B10K-DU-001-78</strain>
        <tissue evidence="14">Muscle</tissue>
    </source>
</reference>
<dbReference type="GO" id="GO:0005096">
    <property type="term" value="F:GTPase activator activity"/>
    <property type="evidence" value="ECO:0007669"/>
    <property type="project" value="UniProtKB-KW"/>
</dbReference>
<feature type="non-terminal residue" evidence="14">
    <location>
        <position position="1523"/>
    </location>
</feature>
<dbReference type="GO" id="GO:0007186">
    <property type="term" value="P:G protein-coupled receptor signaling pathway"/>
    <property type="evidence" value="ECO:0007669"/>
    <property type="project" value="InterPro"/>
</dbReference>
<dbReference type="PANTHER" id="PTHR45872">
    <property type="entry name" value="RHO GUANINE NUCLEOTIDE EXCHANGE FACTOR 2, ISOFORM D"/>
    <property type="match status" value="1"/>
</dbReference>
<dbReference type="EMBL" id="VXBD01002796">
    <property type="protein sequence ID" value="NXN08586.1"/>
    <property type="molecule type" value="Genomic_DNA"/>
</dbReference>
<evidence type="ECO:0000256" key="1">
    <source>
        <dbReference type="ARBA" id="ARBA00004370"/>
    </source>
</evidence>
<feature type="compositionally biased region" description="Basic and acidic residues" evidence="10">
    <location>
        <begin position="559"/>
        <end position="569"/>
    </location>
</feature>